<dbReference type="EMBL" id="AHZU02000348">
    <property type="protein sequence ID" value="KFG45565.1"/>
    <property type="molecule type" value="Genomic_DNA"/>
</dbReference>
<reference evidence="2 3" key="1">
    <citation type="submission" date="2014-02" db="EMBL/GenBank/DDBJ databases">
        <authorList>
            <person name="Sibley D."/>
            <person name="Venepally P."/>
            <person name="Karamycheva S."/>
            <person name="Hadjithomas M."/>
            <person name="Khan A."/>
            <person name="Brunk B."/>
            <person name="Roos D."/>
            <person name="Caler E."/>
            <person name="Lorenzi H."/>
        </authorList>
    </citation>
    <scope>NUCLEOTIDE SEQUENCE [LARGE SCALE GENOMIC DNA]</scope>
    <source>
        <strain evidence="2 3">GAB2-2007-GAL-DOM2</strain>
    </source>
</reference>
<gene>
    <name evidence="2" type="ORF">TGDOM2_225120</name>
</gene>
<organism evidence="2 3">
    <name type="scientific">Toxoplasma gondii GAB2-2007-GAL-DOM2</name>
    <dbReference type="NCBI Taxonomy" id="1130820"/>
    <lineage>
        <taxon>Eukaryota</taxon>
        <taxon>Sar</taxon>
        <taxon>Alveolata</taxon>
        <taxon>Apicomplexa</taxon>
        <taxon>Conoidasida</taxon>
        <taxon>Coccidia</taxon>
        <taxon>Eucoccidiorida</taxon>
        <taxon>Eimeriorina</taxon>
        <taxon>Sarcocystidae</taxon>
        <taxon>Toxoplasma</taxon>
    </lineage>
</organism>
<comment type="caution">
    <text evidence="2">The sequence shown here is derived from an EMBL/GenBank/DDBJ whole genome shotgun (WGS) entry which is preliminary data.</text>
</comment>
<evidence type="ECO:0000256" key="1">
    <source>
        <dbReference type="SAM" id="MobiDB-lite"/>
    </source>
</evidence>
<name>A0A086KME7_TOXGO</name>
<accession>A0A086KME7</accession>
<sequence length="242" mass="26920">MASRSALHDDLSEDDFLQRRPRKRTWGRTFSVSKTRTGPWGKALKVGTVAILGAAALGIAAKLGHSAAQIYRRQQSETPGGVIGTDPYGNRPPGQAGSPPPSFRSQAEADAAFFSDPLIRETMDSQLPSSSLRRVNEEAYEGNFVSASSAAPAWWLPEEEQNEPIPVVPLPDFSWMLRYVPQRVFDAVNTVNRWIDARERIPVRQDREFGERNQNVGERGLNWSSSLYNVIGPPLKFSPVTW</sequence>
<protein>
    <submittedName>
        <fullName evidence="2">Uncharacterized protein</fullName>
    </submittedName>
</protein>
<dbReference type="VEuPathDB" id="ToxoDB:TGDOM2_225120"/>
<dbReference type="AlphaFoldDB" id="A0A086KME7"/>
<proteinExistence type="predicted"/>
<evidence type="ECO:0000313" key="2">
    <source>
        <dbReference type="EMBL" id="KFG45565.1"/>
    </source>
</evidence>
<evidence type="ECO:0000313" key="3">
    <source>
        <dbReference type="Proteomes" id="UP000028837"/>
    </source>
</evidence>
<feature type="compositionally biased region" description="Basic and acidic residues" evidence="1">
    <location>
        <begin position="1"/>
        <end position="10"/>
    </location>
</feature>
<feature type="region of interest" description="Disordered" evidence="1">
    <location>
        <begin position="1"/>
        <end position="28"/>
    </location>
</feature>
<dbReference type="OrthoDB" id="332684at2759"/>
<feature type="region of interest" description="Disordered" evidence="1">
    <location>
        <begin position="71"/>
        <end position="105"/>
    </location>
</feature>
<dbReference type="Proteomes" id="UP000028837">
    <property type="component" value="Unassembled WGS sequence"/>
</dbReference>